<name>A0A3Q9EVC2_9ACTN</name>
<dbReference type="RefSeq" id="WP_126393899.1">
    <property type="nucleotide sequence ID" value="NZ_CP034539.1"/>
</dbReference>
<keyword evidence="1" id="KW-0472">Membrane</keyword>
<evidence type="ECO:0000313" key="3">
    <source>
        <dbReference type="Proteomes" id="UP000280298"/>
    </source>
</evidence>
<sequence length="97" mass="10181">MDQGDPRDRRNALACGGCVLSAVGAGVATYAWASSSRTRRHMGGGFEGEGTDYTVLITELPLVTVAGAALPALACAVVAVLAGRWRRAHPRRSDLDR</sequence>
<evidence type="ECO:0000256" key="1">
    <source>
        <dbReference type="SAM" id="Phobius"/>
    </source>
</evidence>
<keyword evidence="1" id="KW-0812">Transmembrane</keyword>
<dbReference type="OrthoDB" id="4329602at2"/>
<proteinExistence type="predicted"/>
<reference evidence="2 3" key="1">
    <citation type="journal article" date="2019" name="Int. J. Syst. Evol. Microbiol.">
        <title>Streptomyces cyaneochromogenes sp. nov., a blue pigment-producing actinomycete from manganese-contaminated soil.</title>
        <authorList>
            <person name="Tang X."/>
            <person name="Zhao J."/>
            <person name="Li K."/>
            <person name="Chen Z."/>
            <person name="Sun Y."/>
            <person name="Gao J."/>
        </authorList>
    </citation>
    <scope>NUCLEOTIDE SEQUENCE [LARGE SCALE GENOMIC DNA]</scope>
    <source>
        <strain evidence="2 3">MK-45</strain>
    </source>
</reference>
<evidence type="ECO:0000313" key="2">
    <source>
        <dbReference type="EMBL" id="AZQ36368.1"/>
    </source>
</evidence>
<keyword evidence="1" id="KW-1133">Transmembrane helix</keyword>
<keyword evidence="3" id="KW-1185">Reference proteome</keyword>
<accession>A0A3Q9EVC2</accession>
<protein>
    <submittedName>
        <fullName evidence="2">Uncharacterized protein</fullName>
    </submittedName>
</protein>
<dbReference type="AlphaFoldDB" id="A0A3Q9EVC2"/>
<dbReference type="Proteomes" id="UP000280298">
    <property type="component" value="Chromosome"/>
</dbReference>
<feature type="transmembrane region" description="Helical" evidence="1">
    <location>
        <begin position="53"/>
        <end position="82"/>
    </location>
</feature>
<organism evidence="2 3">
    <name type="scientific">Streptomyces cyaneochromogenes</name>
    <dbReference type="NCBI Taxonomy" id="2496836"/>
    <lineage>
        <taxon>Bacteria</taxon>
        <taxon>Bacillati</taxon>
        <taxon>Actinomycetota</taxon>
        <taxon>Actinomycetes</taxon>
        <taxon>Kitasatosporales</taxon>
        <taxon>Streptomycetaceae</taxon>
        <taxon>Streptomyces</taxon>
    </lineage>
</organism>
<feature type="transmembrane region" description="Helical" evidence="1">
    <location>
        <begin position="12"/>
        <end position="33"/>
    </location>
</feature>
<gene>
    <name evidence="2" type="ORF">EJ357_25360</name>
</gene>
<dbReference type="KEGG" id="scya:EJ357_25360"/>
<dbReference type="EMBL" id="CP034539">
    <property type="protein sequence ID" value="AZQ36368.1"/>
    <property type="molecule type" value="Genomic_DNA"/>
</dbReference>